<keyword evidence="2" id="KW-0812">Transmembrane</keyword>
<proteinExistence type="predicted"/>
<dbReference type="GO" id="GO:0005537">
    <property type="term" value="F:D-mannose binding"/>
    <property type="evidence" value="ECO:0007669"/>
    <property type="project" value="TreeGrafter"/>
</dbReference>
<organism evidence="8 9">
    <name type="scientific">Calicophoron daubneyi</name>
    <name type="common">Rumen fluke</name>
    <name type="synonym">Paramphistomum daubneyi</name>
    <dbReference type="NCBI Taxonomy" id="300641"/>
    <lineage>
        <taxon>Eukaryota</taxon>
        <taxon>Metazoa</taxon>
        <taxon>Spiralia</taxon>
        <taxon>Lophotrochozoa</taxon>
        <taxon>Platyhelminthes</taxon>
        <taxon>Trematoda</taxon>
        <taxon>Digenea</taxon>
        <taxon>Plagiorchiida</taxon>
        <taxon>Pronocephalata</taxon>
        <taxon>Paramphistomoidea</taxon>
        <taxon>Paramphistomidae</taxon>
        <taxon>Calicophoron</taxon>
    </lineage>
</organism>
<evidence type="ECO:0000256" key="3">
    <source>
        <dbReference type="ARBA" id="ARBA00022729"/>
    </source>
</evidence>
<evidence type="ECO:0000256" key="5">
    <source>
        <dbReference type="ARBA" id="ARBA00023136"/>
    </source>
</evidence>
<dbReference type="Gene3D" id="2.60.120.200">
    <property type="match status" value="1"/>
</dbReference>
<dbReference type="GO" id="GO:0006888">
    <property type="term" value="P:endoplasmic reticulum to Golgi vesicle-mediated transport"/>
    <property type="evidence" value="ECO:0007669"/>
    <property type="project" value="TreeGrafter"/>
</dbReference>
<evidence type="ECO:0000256" key="6">
    <source>
        <dbReference type="SAM" id="SignalP"/>
    </source>
</evidence>
<sequence length="269" mass="31603">MYCTEHKIRSRLFLTLLVWISVQTPGAHAYEKRLHPEHSLLHPMPSDPNLWNLGGTARFHDGVLNLVPSRSYVAGVAWNGIPVDYCNWELNIAFSIQSNSWYPAEGWALFYTIEPITEVRLDPYTNTMGGPNDYVGIALIYDSHDNFFILESGFPRLYTILLDGSDKYYHYHNGWYQRPYSCHYPCVNDQCKIRFEYWNRGIWVTAMNWNGNWVDQKKFKNVVLPAGGYFSFTAFNHYYYETVNIHEFKVEEFLDGNECFERDGQTPKW</sequence>
<dbReference type="InterPro" id="IPR013320">
    <property type="entry name" value="ConA-like_dom_sf"/>
</dbReference>
<evidence type="ECO:0000313" key="8">
    <source>
        <dbReference type="EMBL" id="CAL5138583.1"/>
    </source>
</evidence>
<feature type="signal peptide" evidence="6">
    <location>
        <begin position="1"/>
        <end position="29"/>
    </location>
</feature>
<reference evidence="8" key="1">
    <citation type="submission" date="2024-06" db="EMBL/GenBank/DDBJ databases">
        <authorList>
            <person name="Liu X."/>
            <person name="Lenzi L."/>
            <person name="Haldenby T S."/>
            <person name="Uol C."/>
        </authorList>
    </citation>
    <scope>NUCLEOTIDE SEQUENCE</scope>
</reference>
<dbReference type="InterPro" id="IPR051136">
    <property type="entry name" value="Intracellular_Lectin-GPT"/>
</dbReference>
<dbReference type="CDD" id="cd07308">
    <property type="entry name" value="lectin_leg-like"/>
    <property type="match status" value="1"/>
</dbReference>
<evidence type="ECO:0000256" key="4">
    <source>
        <dbReference type="ARBA" id="ARBA00022989"/>
    </source>
</evidence>
<evidence type="ECO:0000259" key="7">
    <source>
        <dbReference type="PROSITE" id="PS51328"/>
    </source>
</evidence>
<name>A0AAV2TUJ2_CALDB</name>
<dbReference type="EMBL" id="CAXLJL010000501">
    <property type="protein sequence ID" value="CAL5138583.1"/>
    <property type="molecule type" value="Genomic_DNA"/>
</dbReference>
<keyword evidence="5" id="KW-0472">Membrane</keyword>
<dbReference type="PROSITE" id="PS51328">
    <property type="entry name" value="L_LECTIN_LIKE"/>
    <property type="match status" value="1"/>
</dbReference>
<dbReference type="GO" id="GO:0005789">
    <property type="term" value="C:endoplasmic reticulum membrane"/>
    <property type="evidence" value="ECO:0007669"/>
    <property type="project" value="TreeGrafter"/>
</dbReference>
<dbReference type="AlphaFoldDB" id="A0AAV2TUJ2"/>
<gene>
    <name evidence="8" type="ORF">CDAUBV1_LOCUS13407</name>
</gene>
<evidence type="ECO:0000256" key="2">
    <source>
        <dbReference type="ARBA" id="ARBA00022692"/>
    </source>
</evidence>
<dbReference type="SUPFAM" id="SSF49899">
    <property type="entry name" value="Concanavalin A-like lectins/glucanases"/>
    <property type="match status" value="1"/>
</dbReference>
<comment type="caution">
    <text evidence="8">The sequence shown here is derived from an EMBL/GenBank/DDBJ whole genome shotgun (WGS) entry which is preliminary data.</text>
</comment>
<dbReference type="InterPro" id="IPR005052">
    <property type="entry name" value="Lectin_leg"/>
</dbReference>
<dbReference type="Proteomes" id="UP001497525">
    <property type="component" value="Unassembled WGS sequence"/>
</dbReference>
<protein>
    <recommendedName>
        <fullName evidence="7">L-type lectin-like domain-containing protein</fullName>
    </recommendedName>
</protein>
<dbReference type="PANTHER" id="PTHR12223:SF28">
    <property type="entry name" value="LECTIN, MANNOSE BINDING 1 LIKE"/>
    <property type="match status" value="1"/>
</dbReference>
<dbReference type="GO" id="GO:0030134">
    <property type="term" value="C:COPII-coated ER to Golgi transport vesicle"/>
    <property type="evidence" value="ECO:0007669"/>
    <property type="project" value="TreeGrafter"/>
</dbReference>
<dbReference type="GO" id="GO:0005793">
    <property type="term" value="C:endoplasmic reticulum-Golgi intermediate compartment"/>
    <property type="evidence" value="ECO:0007669"/>
    <property type="project" value="TreeGrafter"/>
</dbReference>
<accession>A0AAV2TUJ2</accession>
<evidence type="ECO:0000313" key="9">
    <source>
        <dbReference type="Proteomes" id="UP001497525"/>
    </source>
</evidence>
<evidence type="ECO:0000256" key="1">
    <source>
        <dbReference type="ARBA" id="ARBA00004479"/>
    </source>
</evidence>
<keyword evidence="3 6" id="KW-0732">Signal</keyword>
<feature type="chain" id="PRO_5043999489" description="L-type lectin-like domain-containing protein" evidence="6">
    <location>
        <begin position="30"/>
        <end position="269"/>
    </location>
</feature>
<dbReference type="GO" id="GO:0000139">
    <property type="term" value="C:Golgi membrane"/>
    <property type="evidence" value="ECO:0007669"/>
    <property type="project" value="TreeGrafter"/>
</dbReference>
<dbReference type="Pfam" id="PF03388">
    <property type="entry name" value="Lectin_leg-like"/>
    <property type="match status" value="1"/>
</dbReference>
<keyword evidence="4" id="KW-1133">Transmembrane helix</keyword>
<comment type="subcellular location">
    <subcellularLocation>
        <location evidence="1">Membrane</location>
        <topology evidence="1">Single-pass type I membrane protein</topology>
    </subcellularLocation>
</comment>
<feature type="domain" description="L-type lectin-like" evidence="7">
    <location>
        <begin position="26"/>
        <end position="253"/>
    </location>
</feature>
<dbReference type="PANTHER" id="PTHR12223">
    <property type="entry name" value="VESICULAR MANNOSE-BINDING LECTIN"/>
    <property type="match status" value="1"/>
</dbReference>